<dbReference type="AlphaFoldDB" id="A0A5C6F429"/>
<gene>
    <name evidence="1" type="ORF">Poly59_21650</name>
</gene>
<proteinExistence type="predicted"/>
<sequence>MRRRERVGAECRVVADVAKTFDCWYRSGSLIPSIAPKESATASLVCADATGRPSFALH</sequence>
<evidence type="ECO:0000313" key="1">
    <source>
        <dbReference type="EMBL" id="TWU55862.1"/>
    </source>
</evidence>
<evidence type="ECO:0000313" key="2">
    <source>
        <dbReference type="Proteomes" id="UP000317977"/>
    </source>
</evidence>
<dbReference type="EMBL" id="SJPX01000002">
    <property type="protein sequence ID" value="TWU55862.1"/>
    <property type="molecule type" value="Genomic_DNA"/>
</dbReference>
<protein>
    <submittedName>
        <fullName evidence="1">Uncharacterized protein</fullName>
    </submittedName>
</protein>
<keyword evidence="2" id="KW-1185">Reference proteome</keyword>
<name>A0A5C6F429_9BACT</name>
<accession>A0A5C6F429</accession>
<dbReference type="Proteomes" id="UP000317977">
    <property type="component" value="Unassembled WGS sequence"/>
</dbReference>
<organism evidence="1 2">
    <name type="scientific">Rubripirellula reticaptiva</name>
    <dbReference type="NCBI Taxonomy" id="2528013"/>
    <lineage>
        <taxon>Bacteria</taxon>
        <taxon>Pseudomonadati</taxon>
        <taxon>Planctomycetota</taxon>
        <taxon>Planctomycetia</taxon>
        <taxon>Pirellulales</taxon>
        <taxon>Pirellulaceae</taxon>
        <taxon>Rubripirellula</taxon>
    </lineage>
</organism>
<reference evidence="1 2" key="1">
    <citation type="submission" date="2019-02" db="EMBL/GenBank/DDBJ databases">
        <title>Deep-cultivation of Planctomycetes and their phenomic and genomic characterization uncovers novel biology.</title>
        <authorList>
            <person name="Wiegand S."/>
            <person name="Jogler M."/>
            <person name="Boedeker C."/>
            <person name="Pinto D."/>
            <person name="Vollmers J."/>
            <person name="Rivas-Marin E."/>
            <person name="Kohn T."/>
            <person name="Peeters S.H."/>
            <person name="Heuer A."/>
            <person name="Rast P."/>
            <person name="Oberbeckmann S."/>
            <person name="Bunk B."/>
            <person name="Jeske O."/>
            <person name="Meyerdierks A."/>
            <person name="Storesund J.E."/>
            <person name="Kallscheuer N."/>
            <person name="Luecker S."/>
            <person name="Lage O.M."/>
            <person name="Pohl T."/>
            <person name="Merkel B.J."/>
            <person name="Hornburger P."/>
            <person name="Mueller R.-W."/>
            <person name="Bruemmer F."/>
            <person name="Labrenz M."/>
            <person name="Spormann A.M."/>
            <person name="Op Den Camp H."/>
            <person name="Overmann J."/>
            <person name="Amann R."/>
            <person name="Jetten M.S.M."/>
            <person name="Mascher T."/>
            <person name="Medema M.H."/>
            <person name="Devos D.P."/>
            <person name="Kaster A.-K."/>
            <person name="Ovreas L."/>
            <person name="Rohde M."/>
            <person name="Galperin M.Y."/>
            <person name="Jogler C."/>
        </authorList>
    </citation>
    <scope>NUCLEOTIDE SEQUENCE [LARGE SCALE GENOMIC DNA]</scope>
    <source>
        <strain evidence="1 2">Poly59</strain>
    </source>
</reference>
<comment type="caution">
    <text evidence="1">The sequence shown here is derived from an EMBL/GenBank/DDBJ whole genome shotgun (WGS) entry which is preliminary data.</text>
</comment>